<feature type="region of interest" description="Disordered" evidence="1">
    <location>
        <begin position="122"/>
        <end position="182"/>
    </location>
</feature>
<evidence type="ECO:0000256" key="1">
    <source>
        <dbReference type="SAM" id="MobiDB-lite"/>
    </source>
</evidence>
<dbReference type="OrthoDB" id="6629425at2759"/>
<keyword evidence="4" id="KW-1185">Reference proteome</keyword>
<evidence type="ECO:0000313" key="3">
    <source>
        <dbReference type="EMBL" id="KAF6208527.1"/>
    </source>
</evidence>
<comment type="caution">
    <text evidence="3">The sequence shown here is derived from an EMBL/GenBank/DDBJ whole genome shotgun (WGS) entry which is preliminary data.</text>
</comment>
<dbReference type="PROSITE" id="PS51029">
    <property type="entry name" value="MADF"/>
    <property type="match status" value="1"/>
</dbReference>
<dbReference type="InterPro" id="IPR006578">
    <property type="entry name" value="MADF-dom"/>
</dbReference>
<organism evidence="3 4">
    <name type="scientific">Apolygus lucorum</name>
    <name type="common">Small green plant bug</name>
    <name type="synonym">Lygocoris lucorum</name>
    <dbReference type="NCBI Taxonomy" id="248454"/>
    <lineage>
        <taxon>Eukaryota</taxon>
        <taxon>Metazoa</taxon>
        <taxon>Ecdysozoa</taxon>
        <taxon>Arthropoda</taxon>
        <taxon>Hexapoda</taxon>
        <taxon>Insecta</taxon>
        <taxon>Pterygota</taxon>
        <taxon>Neoptera</taxon>
        <taxon>Paraneoptera</taxon>
        <taxon>Hemiptera</taxon>
        <taxon>Heteroptera</taxon>
        <taxon>Panheteroptera</taxon>
        <taxon>Cimicomorpha</taxon>
        <taxon>Miridae</taxon>
        <taxon>Mirini</taxon>
        <taxon>Apolygus</taxon>
    </lineage>
</organism>
<protein>
    <recommendedName>
        <fullName evidence="2">MADF domain-containing protein</fullName>
    </recommendedName>
</protein>
<evidence type="ECO:0000259" key="2">
    <source>
        <dbReference type="PROSITE" id="PS51029"/>
    </source>
</evidence>
<dbReference type="EMBL" id="WIXP02000007">
    <property type="protein sequence ID" value="KAF6208527.1"/>
    <property type="molecule type" value="Genomic_DNA"/>
</dbReference>
<dbReference type="AlphaFoldDB" id="A0A8S9XHT0"/>
<gene>
    <name evidence="3" type="ORF">GE061_016985</name>
</gene>
<feature type="compositionally biased region" description="Acidic residues" evidence="1">
    <location>
        <begin position="122"/>
        <end position="133"/>
    </location>
</feature>
<name>A0A8S9XHT0_APOLU</name>
<proteinExistence type="predicted"/>
<dbReference type="SMART" id="SM00595">
    <property type="entry name" value="MADF"/>
    <property type="match status" value="1"/>
</dbReference>
<feature type="domain" description="MADF" evidence="2">
    <location>
        <begin position="14"/>
        <end position="112"/>
    </location>
</feature>
<dbReference type="PANTHER" id="PTHR21505:SF8">
    <property type="entry name" value="DPT-YFP REPRESSOR BY OVEREXPRESSION, ISOFORM D-RELATED"/>
    <property type="match status" value="1"/>
</dbReference>
<sequence>MADSRCWSREVLTNFIELYRDFPCLWKIKSKEYLNKNLKNEAYDKLVEFCKPIFPSANRDFVYKKVQSLRGAFRKEFKKVSDSVRSGKGTDDLYTPTLWYYDLLMFTIDQEKPNTSISNLDMEGEEMEDDPPPEEQNLERPIEEDSQLVEHETRTCTTPDIPVRPTATAPNKTAKKRKRDNEIDTFMRTCTNALQRPVHSKVDITEFEATGIKVGKQLERMEPLQAIYADSLITEVLKRGLLGTLQPETSLSDIQSIRRYSYDSPATYSSNFSSNQSSMGNDHQPSDVRTYFTSYGDTADLDDPK</sequence>
<evidence type="ECO:0000313" key="4">
    <source>
        <dbReference type="Proteomes" id="UP000466442"/>
    </source>
</evidence>
<dbReference type="Proteomes" id="UP000466442">
    <property type="component" value="Unassembled WGS sequence"/>
</dbReference>
<dbReference type="Pfam" id="PF10545">
    <property type="entry name" value="MADF_DNA_bdg"/>
    <property type="match status" value="1"/>
</dbReference>
<feature type="compositionally biased region" description="Basic and acidic residues" evidence="1">
    <location>
        <begin position="137"/>
        <end position="154"/>
    </location>
</feature>
<dbReference type="PANTHER" id="PTHR21505">
    <property type="entry name" value="MADF DOMAIN-CONTAINING PROTEIN-RELATED"/>
    <property type="match status" value="1"/>
</dbReference>
<accession>A0A8S9XHT0</accession>
<feature type="region of interest" description="Disordered" evidence="1">
    <location>
        <begin position="270"/>
        <end position="305"/>
    </location>
</feature>
<reference evidence="3" key="1">
    <citation type="journal article" date="2021" name="Mol. Ecol. Resour.">
        <title>Apolygus lucorum genome provides insights into omnivorousness and mesophyll feeding.</title>
        <authorList>
            <person name="Liu Y."/>
            <person name="Liu H."/>
            <person name="Wang H."/>
            <person name="Huang T."/>
            <person name="Liu B."/>
            <person name="Yang B."/>
            <person name="Yin L."/>
            <person name="Li B."/>
            <person name="Zhang Y."/>
            <person name="Zhang S."/>
            <person name="Jiang F."/>
            <person name="Zhang X."/>
            <person name="Ren Y."/>
            <person name="Wang B."/>
            <person name="Wang S."/>
            <person name="Lu Y."/>
            <person name="Wu K."/>
            <person name="Fan W."/>
            <person name="Wang G."/>
        </authorList>
    </citation>
    <scope>NUCLEOTIDE SEQUENCE</scope>
    <source>
        <strain evidence="3">12Hb</strain>
    </source>
</reference>